<dbReference type="Pfam" id="PF07670">
    <property type="entry name" value="Gate"/>
    <property type="match status" value="1"/>
</dbReference>
<feature type="transmembrane region" description="Helical" evidence="7">
    <location>
        <begin position="266"/>
        <end position="284"/>
    </location>
</feature>
<dbReference type="InterPro" id="IPR008276">
    <property type="entry name" value="C_nuclsd_transpt"/>
</dbReference>
<feature type="transmembrane region" description="Helical" evidence="7">
    <location>
        <begin position="400"/>
        <end position="421"/>
    </location>
</feature>
<keyword evidence="4 7" id="KW-0812">Transmembrane</keyword>
<feature type="domain" description="Concentrative nucleoside transporter C-terminal" evidence="9">
    <location>
        <begin position="209"/>
        <end position="418"/>
    </location>
</feature>
<evidence type="ECO:0000259" key="8">
    <source>
        <dbReference type="Pfam" id="PF01773"/>
    </source>
</evidence>
<feature type="transmembrane region" description="Helical" evidence="7">
    <location>
        <begin position="176"/>
        <end position="198"/>
    </location>
</feature>
<evidence type="ECO:0000313" key="12">
    <source>
        <dbReference type="Proteomes" id="UP001366166"/>
    </source>
</evidence>
<dbReference type="GO" id="GO:0005886">
    <property type="term" value="C:plasma membrane"/>
    <property type="evidence" value="ECO:0007669"/>
    <property type="project" value="UniProtKB-SubCell"/>
</dbReference>
<feature type="transmembrane region" description="Helical" evidence="7">
    <location>
        <begin position="96"/>
        <end position="123"/>
    </location>
</feature>
<dbReference type="PANTHER" id="PTHR10590:SF4">
    <property type="entry name" value="SOLUTE CARRIER FAMILY 28 MEMBER 3"/>
    <property type="match status" value="1"/>
</dbReference>
<proteinExistence type="inferred from homology"/>
<comment type="similarity">
    <text evidence="2">Belongs to the concentrative nucleoside transporter (CNT) (TC 2.A.41) family.</text>
</comment>
<feature type="transmembrane region" description="Helical" evidence="7">
    <location>
        <begin position="135"/>
        <end position="156"/>
    </location>
</feature>
<feature type="domain" description="Concentrative nucleoside transporter N-terminal" evidence="8">
    <location>
        <begin position="15"/>
        <end position="87"/>
    </location>
</feature>
<feature type="transmembrane region" description="Helical" evidence="7">
    <location>
        <begin position="291"/>
        <end position="311"/>
    </location>
</feature>
<dbReference type="Proteomes" id="UP001366166">
    <property type="component" value="Chromosome"/>
</dbReference>
<feature type="transmembrane region" description="Helical" evidence="7">
    <location>
        <begin position="37"/>
        <end position="55"/>
    </location>
</feature>
<dbReference type="EMBL" id="AP028679">
    <property type="protein sequence ID" value="BEQ14853.1"/>
    <property type="molecule type" value="Genomic_DNA"/>
</dbReference>
<evidence type="ECO:0000259" key="10">
    <source>
        <dbReference type="Pfam" id="PF07670"/>
    </source>
</evidence>
<evidence type="ECO:0000256" key="4">
    <source>
        <dbReference type="ARBA" id="ARBA00022692"/>
    </source>
</evidence>
<evidence type="ECO:0000256" key="7">
    <source>
        <dbReference type="SAM" id="Phobius"/>
    </source>
</evidence>
<dbReference type="Pfam" id="PF01773">
    <property type="entry name" value="Nucleos_tra2_N"/>
    <property type="match status" value="1"/>
</dbReference>
<comment type="subcellular location">
    <subcellularLocation>
        <location evidence="1">Cell membrane</location>
        <topology evidence="1">Multi-pass membrane protein</topology>
    </subcellularLocation>
</comment>
<evidence type="ECO:0000256" key="5">
    <source>
        <dbReference type="ARBA" id="ARBA00022989"/>
    </source>
</evidence>
<feature type="transmembrane region" description="Helical" evidence="7">
    <location>
        <begin position="6"/>
        <end position="25"/>
    </location>
</feature>
<dbReference type="KEGG" id="dmp:FAK_19190"/>
<dbReference type="InterPro" id="IPR002668">
    <property type="entry name" value="CNT_N_dom"/>
</dbReference>
<evidence type="ECO:0000256" key="3">
    <source>
        <dbReference type="ARBA" id="ARBA00022475"/>
    </source>
</evidence>
<dbReference type="InterPro" id="IPR011657">
    <property type="entry name" value="CNT_C_dom"/>
</dbReference>
<evidence type="ECO:0000256" key="1">
    <source>
        <dbReference type="ARBA" id="ARBA00004651"/>
    </source>
</evidence>
<evidence type="ECO:0000259" key="9">
    <source>
        <dbReference type="Pfam" id="PF07662"/>
    </source>
</evidence>
<dbReference type="RefSeq" id="WP_338606525.1">
    <property type="nucleotide sequence ID" value="NZ_AP028679.1"/>
</dbReference>
<keyword evidence="6 7" id="KW-0472">Membrane</keyword>
<organism evidence="11 12">
    <name type="scientific">Desulfoferula mesophila</name>
    <dbReference type="NCBI Taxonomy" id="3058419"/>
    <lineage>
        <taxon>Bacteria</taxon>
        <taxon>Pseudomonadati</taxon>
        <taxon>Thermodesulfobacteriota</taxon>
        <taxon>Desulfarculia</taxon>
        <taxon>Desulfarculales</taxon>
        <taxon>Desulfarculaceae</taxon>
        <taxon>Desulfoferula</taxon>
    </lineage>
</organism>
<keyword evidence="12" id="KW-1185">Reference proteome</keyword>
<dbReference type="PANTHER" id="PTHR10590">
    <property type="entry name" value="SODIUM/NUCLEOSIDE COTRANSPORTER"/>
    <property type="match status" value="1"/>
</dbReference>
<feature type="transmembrane region" description="Helical" evidence="7">
    <location>
        <begin position="363"/>
        <end position="388"/>
    </location>
</feature>
<keyword evidence="5 7" id="KW-1133">Transmembrane helix</keyword>
<feature type="domain" description="Nucleoside transporter/FeoB GTPase Gate" evidence="10">
    <location>
        <begin position="103"/>
        <end position="199"/>
    </location>
</feature>
<keyword evidence="3" id="KW-1003">Cell membrane</keyword>
<dbReference type="GO" id="GO:0015293">
    <property type="term" value="F:symporter activity"/>
    <property type="evidence" value="ECO:0007669"/>
    <property type="project" value="TreeGrafter"/>
</dbReference>
<sequence length="432" mass="44663">MQEAPWFYNLISLGGLVALVLLARLSGLGRGPTAWRTLIWGLGLQLLIGALVFALPSGRYGLLAVNDAMVALLGYSQAGIRFLFGPLADQPGEPHYMGFMLALHALPTIVFFMALTAGLYQLGILQRVVRLFSRLFVKTLGASGAESLGVASLMFVGVESAGMVRPFLPKFTRSEFFTLLTAAMATVASSTLGVYVMTLKGGFPNIAGHLISASLLSAPAALVVAKLMEPETGEPLTAGQVVDPALGKYGGLMEAVIAGSNDGVKLVVGVAALLLSFLSILALFNGLLGWLTGLVGLGELSLQGILGWLGYPFALAMGVPPADAATVGSLLGQRVLVTEIPAYLQLGELLSHGGLTYSRSALIASYALCGFAHVASVAIFLGGFGALAPGRIGEWSRLGLKALWAATLATMMTGCVAGLFAHGGATLLGLGQ</sequence>
<dbReference type="AlphaFoldDB" id="A0AAU9ECK8"/>
<evidence type="ECO:0000256" key="6">
    <source>
        <dbReference type="ARBA" id="ARBA00023136"/>
    </source>
</evidence>
<protein>
    <submittedName>
        <fullName evidence="11">Nucleoside transporter</fullName>
    </submittedName>
</protein>
<dbReference type="Pfam" id="PF07662">
    <property type="entry name" value="Nucleos_tra2_C"/>
    <property type="match status" value="1"/>
</dbReference>
<accession>A0AAU9ECK8</accession>
<feature type="transmembrane region" description="Helical" evidence="7">
    <location>
        <begin position="210"/>
        <end position="228"/>
    </location>
</feature>
<dbReference type="InterPro" id="IPR011642">
    <property type="entry name" value="Gate_dom"/>
</dbReference>
<gene>
    <name evidence="11" type="primary">yeiM</name>
    <name evidence="11" type="ORF">FAK_19190</name>
</gene>
<name>A0AAU9ECK8_9BACT</name>
<evidence type="ECO:0000256" key="2">
    <source>
        <dbReference type="ARBA" id="ARBA00009033"/>
    </source>
</evidence>
<reference evidence="12" key="1">
    <citation type="journal article" date="2023" name="Arch. Microbiol.">
        <title>Desulfoferula mesophilus gen. nov. sp. nov., a mesophilic sulfate-reducing bacterium isolated from a brackish lake sediment.</title>
        <authorList>
            <person name="Watanabe T."/>
            <person name="Yabe T."/>
            <person name="Tsuji J.M."/>
            <person name="Fukui M."/>
        </authorList>
    </citation>
    <scope>NUCLEOTIDE SEQUENCE [LARGE SCALE GENOMIC DNA]</scope>
    <source>
        <strain evidence="12">12FAK</strain>
    </source>
</reference>
<evidence type="ECO:0000313" key="11">
    <source>
        <dbReference type="EMBL" id="BEQ14853.1"/>
    </source>
</evidence>
<dbReference type="GO" id="GO:0005337">
    <property type="term" value="F:nucleoside transmembrane transporter activity"/>
    <property type="evidence" value="ECO:0007669"/>
    <property type="project" value="InterPro"/>
</dbReference>